<sequence>MTDVGADRLLIDLAPLPHPRRMRELAARARAAADRSELRDLVEGLARHGEHGARLAVVAAAVGRDTGYLASRLTDPDPVVRARALAAAGPAGVGDYAIEVALEDAPSAPRHQLLGAVVAQGRTRLADQLVDAHRERWGDAEAARLLPGCGPATVARLLPELFHAMTGWRALASRHPDPVIDVAEARLAALAPPSHGAWWARHHRAVAEAAVRRPARALALLERHDHGAVDWPGWAALPRLLAVDPGRTLRLMLAHDHLADHRTRHLSRTALRRLVAHDPPELADLARRWAATRPARFAALLHAMPPGRRAAVHAAATAEDHDGGERGVPDAVLAELPRATRHSEARRLAARVRERRLGEGPLLAALAHLPVAEAEPALRAAARRPAPEERADGWTLLVRNAASSGDPDALTALLESAKELRDEQDQVRSAALNALAAVHPALFADEAAEGLDRVAADALAARDSSPAARAALSRLALAVLREHAATDRRALLSWSLRTLVRISGHTGDADLGRLDHTLRRGQEHQVFEALRPWLEAGAEKVDHGLTFALARAVGRRARGMPELQELLWQAVQFGTVPTASTAVGLWLADPVTRDERVARVLALDASAAVLPPVLRVLVTRRTDLLDTVVGDAPPRGRFLADGATWLPPTGPHTRRWPPHQRRAAARRFAREAAAEDVPLLARAAALEALPSLDERGAAAVRGWTHAEEPALAAAAVAALATGPRPGDALPELLSHATGPLAAAAVPALARAARHVPPARLAPHLRALLLPEPGAPFTVRAGKEAVRIAAAGLPAAEAAALLTEAFELPGQHRDIRAACVAHAVRLLDEGRVWRILDAAVTDGVAAARAVLRAGPGDLPERHRERYARLVVALCAADDPTVVNSALRALAPWGPWADTATDVLSAALTDLGERATWESALAALAPLARADAGARAAFAAAVTRLATVDATGADGEGEDLPGRRRVEALVTLLARAAGQQGDDARPFAAETGELLAAHPEFVGEATRLLVAAVDLAAPGDALATALARLAALHEHRPALAWRTADALAARLVGAHPDGETLAAAARLAADGGLATGLFAVRLTDAGGTRTGWADPWRELLGYLRRHPWPDVRDAALATHADLPPNFVREVPPSRTS</sequence>
<reference evidence="3 4" key="1">
    <citation type="submission" date="2018-09" db="EMBL/GenBank/DDBJ databases">
        <title>Streptomyces sp. nov. DS1-2, an endophytic actinomycete isolated from roots of Dendrobium scabrilingue.</title>
        <authorList>
            <person name="Kuncharoen N."/>
            <person name="Kudo T."/>
            <person name="Ohkuma M."/>
            <person name="Yuki M."/>
            <person name="Tanasupawat S."/>
        </authorList>
    </citation>
    <scope>NUCLEOTIDE SEQUENCE [LARGE SCALE GENOMIC DNA]</scope>
    <source>
        <strain evidence="1 4">AZ1-7</strain>
        <strain evidence="2 3">DS1-2</strain>
    </source>
</reference>
<evidence type="ECO:0000313" key="2">
    <source>
        <dbReference type="EMBL" id="RKN24841.1"/>
    </source>
</evidence>
<protein>
    <recommendedName>
        <fullName evidence="5">HEAT repeat domain-containing protein</fullName>
    </recommendedName>
</protein>
<dbReference type="InterPro" id="IPR016024">
    <property type="entry name" value="ARM-type_fold"/>
</dbReference>
<evidence type="ECO:0000313" key="4">
    <source>
        <dbReference type="Proteomes" id="UP000275024"/>
    </source>
</evidence>
<evidence type="ECO:0008006" key="5">
    <source>
        <dbReference type="Google" id="ProtNLM"/>
    </source>
</evidence>
<dbReference type="Proteomes" id="UP000275024">
    <property type="component" value="Unassembled WGS sequence"/>
</dbReference>
<dbReference type="OrthoDB" id="3273854at2"/>
<name>A0A3A9WB83_9ACTN</name>
<evidence type="ECO:0000313" key="3">
    <source>
        <dbReference type="Proteomes" id="UP000268652"/>
    </source>
</evidence>
<proteinExistence type="predicted"/>
<dbReference type="Proteomes" id="UP000268652">
    <property type="component" value="Unassembled WGS sequence"/>
</dbReference>
<accession>A0A3A9WB83</accession>
<dbReference type="RefSeq" id="WP_120696607.1">
    <property type="nucleotide sequence ID" value="NZ_RBDX01000005.1"/>
</dbReference>
<keyword evidence="3" id="KW-1185">Reference proteome</keyword>
<gene>
    <name evidence="2" type="ORF">D7318_10340</name>
    <name evidence="1" type="ORF">D7319_09160</name>
</gene>
<organism evidence="1 4">
    <name type="scientific">Streptomyces radicis</name>
    <dbReference type="NCBI Taxonomy" id="1750517"/>
    <lineage>
        <taxon>Bacteria</taxon>
        <taxon>Bacillati</taxon>
        <taxon>Actinomycetota</taxon>
        <taxon>Actinomycetes</taxon>
        <taxon>Kitasatosporales</taxon>
        <taxon>Streptomycetaceae</taxon>
        <taxon>Streptomyces</taxon>
    </lineage>
</organism>
<comment type="caution">
    <text evidence="1">The sequence shown here is derived from an EMBL/GenBank/DDBJ whole genome shotgun (WGS) entry which is preliminary data.</text>
</comment>
<evidence type="ECO:0000313" key="1">
    <source>
        <dbReference type="EMBL" id="RKN10581.1"/>
    </source>
</evidence>
<dbReference type="SUPFAM" id="SSF48371">
    <property type="entry name" value="ARM repeat"/>
    <property type="match status" value="1"/>
</dbReference>
<dbReference type="EMBL" id="RBDX01000005">
    <property type="protein sequence ID" value="RKN10581.1"/>
    <property type="molecule type" value="Genomic_DNA"/>
</dbReference>
<dbReference type="AlphaFoldDB" id="A0A3A9WB83"/>
<dbReference type="EMBL" id="RBDY01000005">
    <property type="protein sequence ID" value="RKN24841.1"/>
    <property type="molecule type" value="Genomic_DNA"/>
</dbReference>